<keyword evidence="3" id="KW-1185">Reference proteome</keyword>
<comment type="caution">
    <text evidence="2">The sequence shown here is derived from an EMBL/GenBank/DDBJ whole genome shotgun (WGS) entry which is preliminary data.</text>
</comment>
<dbReference type="Proteomes" id="UP000192257">
    <property type="component" value="Unassembled WGS sequence"/>
</dbReference>
<organism evidence="2 3">
    <name type="scientific">Trypanosoma theileri</name>
    <dbReference type="NCBI Taxonomy" id="67003"/>
    <lineage>
        <taxon>Eukaryota</taxon>
        <taxon>Discoba</taxon>
        <taxon>Euglenozoa</taxon>
        <taxon>Kinetoplastea</taxon>
        <taxon>Metakinetoplastina</taxon>
        <taxon>Trypanosomatida</taxon>
        <taxon>Trypanosomatidae</taxon>
        <taxon>Trypanosoma</taxon>
    </lineage>
</organism>
<name>A0A1X0NSI8_9TRYP</name>
<dbReference type="OrthoDB" id="273168at2759"/>
<gene>
    <name evidence="2" type="ORF">TM35_000231200</name>
</gene>
<dbReference type="AlphaFoldDB" id="A0A1X0NSI8"/>
<feature type="region of interest" description="Disordered" evidence="1">
    <location>
        <begin position="1"/>
        <end position="49"/>
    </location>
</feature>
<accession>A0A1X0NSI8</accession>
<evidence type="ECO:0000313" key="3">
    <source>
        <dbReference type="Proteomes" id="UP000192257"/>
    </source>
</evidence>
<evidence type="ECO:0000313" key="2">
    <source>
        <dbReference type="EMBL" id="ORC87149.1"/>
    </source>
</evidence>
<reference evidence="2 3" key="1">
    <citation type="submission" date="2017-03" db="EMBL/GenBank/DDBJ databases">
        <title>An alternative strategy for trypanosome survival in the mammalian bloodstream revealed through genome and transcriptome analysis of the ubiquitous bovine parasite Trypanosoma (Megatrypanum) theileri.</title>
        <authorList>
            <person name="Kelly S."/>
            <person name="Ivens A."/>
            <person name="Mott A."/>
            <person name="O'Neill E."/>
            <person name="Emms D."/>
            <person name="Macleod O."/>
            <person name="Voorheis P."/>
            <person name="Matthews J."/>
            <person name="Matthews K."/>
            <person name="Carrington M."/>
        </authorList>
    </citation>
    <scope>NUCLEOTIDE SEQUENCE [LARGE SCALE GENOMIC DNA]</scope>
    <source>
        <strain evidence="2">Edinburgh</strain>
    </source>
</reference>
<sequence>MDHQTTTLHSSSLEAPSSNTAGVMAEKTSIPPAQQQQQQSSSSIIPETSTLSSEMRIEVLQRTLNLLRQEVLIPYYEPVERLRVTNNRAVCVQDLVKALDTASFDRGTIA</sequence>
<evidence type="ECO:0000256" key="1">
    <source>
        <dbReference type="SAM" id="MobiDB-lite"/>
    </source>
</evidence>
<protein>
    <submittedName>
        <fullName evidence="2">Uncharacterized protein</fullName>
    </submittedName>
</protein>
<dbReference type="GeneID" id="39987140"/>
<proteinExistence type="predicted"/>
<dbReference type="RefSeq" id="XP_028881215.1">
    <property type="nucleotide sequence ID" value="XM_029027360.1"/>
</dbReference>
<dbReference type="VEuPathDB" id="TriTrypDB:TM35_000231200"/>
<feature type="compositionally biased region" description="Polar residues" evidence="1">
    <location>
        <begin position="1"/>
        <end position="21"/>
    </location>
</feature>
<feature type="compositionally biased region" description="Low complexity" evidence="1">
    <location>
        <begin position="28"/>
        <end position="49"/>
    </location>
</feature>
<dbReference type="EMBL" id="NBCO01000023">
    <property type="protein sequence ID" value="ORC87149.1"/>
    <property type="molecule type" value="Genomic_DNA"/>
</dbReference>